<evidence type="ECO:0000256" key="7">
    <source>
        <dbReference type="SAM" id="Phobius"/>
    </source>
</evidence>
<feature type="transmembrane region" description="Helical" evidence="7">
    <location>
        <begin position="20"/>
        <end position="38"/>
    </location>
</feature>
<dbReference type="Pfam" id="PF05552">
    <property type="entry name" value="MS_channel_1st_1"/>
    <property type="match status" value="1"/>
</dbReference>
<comment type="similarity">
    <text evidence="2">Belongs to the MscS (TC 1.A.23) family.</text>
</comment>
<keyword evidence="3" id="KW-1003">Cell membrane</keyword>
<comment type="subcellular location">
    <subcellularLocation>
        <location evidence="1">Cell membrane</location>
        <topology evidence="1">Multi-pass membrane protein</topology>
    </subcellularLocation>
</comment>
<dbReference type="InterPro" id="IPR011014">
    <property type="entry name" value="MscS_channel_TM-2"/>
</dbReference>
<dbReference type="GO" id="GO:0008381">
    <property type="term" value="F:mechanosensitive monoatomic ion channel activity"/>
    <property type="evidence" value="ECO:0007669"/>
    <property type="project" value="InterPro"/>
</dbReference>
<dbReference type="InterPro" id="IPR010920">
    <property type="entry name" value="LSM_dom_sf"/>
</dbReference>
<keyword evidence="4 7" id="KW-0812">Transmembrane</keyword>
<evidence type="ECO:0000256" key="6">
    <source>
        <dbReference type="ARBA" id="ARBA00023136"/>
    </source>
</evidence>
<dbReference type="InterPro" id="IPR045275">
    <property type="entry name" value="MscS_archaea/bacteria_type"/>
</dbReference>
<dbReference type="OrthoDB" id="9809206at2"/>
<sequence>MDLNKFYDKAWDWILTVGPRILVALLLLFIGLWLIRVLKRWTRARMQKRAVSSTLAPFLQSLIFTILYVLLFLLLMQVLGIQMTLFAAIIGGVTVAAGLALSGTMQNFASGILILLLKPFRIGDNIITQGQEGTVSSIQIFYTVITTFDNKIVIVPNSKLSNEIIINTSREGKRRMDIELKLNYGIEVEKVQTIIEGIIRADKDILTQPVPRVGVSALDADGYKIMVNAWVKPHGFQDERLMLQEKIIQGIKSAGIKLPGMA</sequence>
<dbReference type="Gene3D" id="1.10.287.1260">
    <property type="match status" value="1"/>
</dbReference>
<evidence type="ECO:0000259" key="8">
    <source>
        <dbReference type="Pfam" id="PF00924"/>
    </source>
</evidence>
<evidence type="ECO:0000313" key="9">
    <source>
        <dbReference type="EMBL" id="AXY77290.1"/>
    </source>
</evidence>
<dbReference type="InterPro" id="IPR011066">
    <property type="entry name" value="MscS_channel_C_sf"/>
</dbReference>
<dbReference type="SUPFAM" id="SSF50182">
    <property type="entry name" value="Sm-like ribonucleoproteins"/>
    <property type="match status" value="1"/>
</dbReference>
<dbReference type="SUPFAM" id="SSF82689">
    <property type="entry name" value="Mechanosensitive channel protein MscS (YggB), C-terminal domain"/>
    <property type="match status" value="1"/>
</dbReference>
<feature type="transmembrane region" description="Helical" evidence="7">
    <location>
        <begin position="85"/>
        <end position="117"/>
    </location>
</feature>
<dbReference type="Gene3D" id="3.30.70.100">
    <property type="match status" value="1"/>
</dbReference>
<dbReference type="PANTHER" id="PTHR30221:SF1">
    <property type="entry name" value="SMALL-CONDUCTANCE MECHANOSENSITIVE CHANNEL"/>
    <property type="match status" value="1"/>
</dbReference>
<evidence type="ECO:0000313" key="10">
    <source>
        <dbReference type="Proteomes" id="UP000263900"/>
    </source>
</evidence>
<keyword evidence="5 7" id="KW-1133">Transmembrane helix</keyword>
<protein>
    <submittedName>
        <fullName evidence="9">Mechanosensitive ion channel family protein</fullName>
    </submittedName>
</protein>
<dbReference type="GO" id="GO:0005886">
    <property type="term" value="C:plasma membrane"/>
    <property type="evidence" value="ECO:0007669"/>
    <property type="project" value="UniProtKB-SubCell"/>
</dbReference>
<dbReference type="SUPFAM" id="SSF82861">
    <property type="entry name" value="Mechanosensitive channel protein MscS (YggB), transmembrane region"/>
    <property type="match status" value="1"/>
</dbReference>
<dbReference type="PANTHER" id="PTHR30221">
    <property type="entry name" value="SMALL-CONDUCTANCE MECHANOSENSITIVE CHANNEL"/>
    <property type="match status" value="1"/>
</dbReference>
<feature type="domain" description="Mechanosensitive ion channel MscS" evidence="8">
    <location>
        <begin position="104"/>
        <end position="170"/>
    </location>
</feature>
<keyword evidence="6 7" id="KW-0472">Membrane</keyword>
<evidence type="ECO:0000256" key="2">
    <source>
        <dbReference type="ARBA" id="ARBA00008017"/>
    </source>
</evidence>
<dbReference type="RefSeq" id="WP_119053166.1">
    <property type="nucleotide sequence ID" value="NZ_CP032157.1"/>
</dbReference>
<reference evidence="9 10" key="1">
    <citation type="submission" date="2018-09" db="EMBL/GenBank/DDBJ databases">
        <title>Genome sequencing of strain 6GH32-13.</title>
        <authorList>
            <person name="Weon H.-Y."/>
            <person name="Heo J."/>
            <person name="Kwon S.-W."/>
        </authorList>
    </citation>
    <scope>NUCLEOTIDE SEQUENCE [LARGE SCALE GENOMIC DNA]</scope>
    <source>
        <strain evidence="9 10">5GH32-13</strain>
    </source>
</reference>
<evidence type="ECO:0000256" key="3">
    <source>
        <dbReference type="ARBA" id="ARBA00022475"/>
    </source>
</evidence>
<gene>
    <name evidence="9" type="ORF">D3H65_26370</name>
</gene>
<dbReference type="Pfam" id="PF00924">
    <property type="entry name" value="MS_channel_2nd"/>
    <property type="match status" value="1"/>
</dbReference>
<dbReference type="PROSITE" id="PS01246">
    <property type="entry name" value="UPF0003"/>
    <property type="match status" value="1"/>
</dbReference>
<dbReference type="Gene3D" id="2.30.30.60">
    <property type="match status" value="1"/>
</dbReference>
<name>A0A3B7MW73_9BACT</name>
<organism evidence="9 10">
    <name type="scientific">Paraflavitalea soli</name>
    <dbReference type="NCBI Taxonomy" id="2315862"/>
    <lineage>
        <taxon>Bacteria</taxon>
        <taxon>Pseudomonadati</taxon>
        <taxon>Bacteroidota</taxon>
        <taxon>Chitinophagia</taxon>
        <taxon>Chitinophagales</taxon>
        <taxon>Chitinophagaceae</taxon>
        <taxon>Paraflavitalea</taxon>
    </lineage>
</organism>
<proteinExistence type="inferred from homology"/>
<accession>A0A3B7MW73</accession>
<dbReference type="InterPro" id="IPR006685">
    <property type="entry name" value="MscS_channel_2nd"/>
</dbReference>
<keyword evidence="10" id="KW-1185">Reference proteome</keyword>
<evidence type="ECO:0000256" key="4">
    <source>
        <dbReference type="ARBA" id="ARBA00022692"/>
    </source>
</evidence>
<feature type="transmembrane region" description="Helical" evidence="7">
    <location>
        <begin position="58"/>
        <end position="79"/>
    </location>
</feature>
<dbReference type="EMBL" id="CP032157">
    <property type="protein sequence ID" value="AXY77290.1"/>
    <property type="molecule type" value="Genomic_DNA"/>
</dbReference>
<dbReference type="InterPro" id="IPR006686">
    <property type="entry name" value="MscS_channel_CS"/>
</dbReference>
<evidence type="ECO:0000256" key="5">
    <source>
        <dbReference type="ARBA" id="ARBA00022989"/>
    </source>
</evidence>
<dbReference type="Proteomes" id="UP000263900">
    <property type="component" value="Chromosome"/>
</dbReference>
<dbReference type="KEGG" id="pseg:D3H65_26370"/>
<dbReference type="InterPro" id="IPR023408">
    <property type="entry name" value="MscS_beta-dom_sf"/>
</dbReference>
<evidence type="ECO:0000256" key="1">
    <source>
        <dbReference type="ARBA" id="ARBA00004651"/>
    </source>
</evidence>
<dbReference type="InterPro" id="IPR008910">
    <property type="entry name" value="MSC_TM_helix"/>
</dbReference>
<dbReference type="AlphaFoldDB" id="A0A3B7MW73"/>